<sequence>MGNTIKSGNFGEYELNIFVEKIIFVNEQIPEAGREGTVLCNCGGKVHYVRNYYNNPLWWNCNKCGFSFGQ</sequence>
<dbReference type="AlphaFoldDB" id="A0AB35IEQ4"/>
<dbReference type="EMBL" id="JAQLKE010000003">
    <property type="protein sequence ID" value="MDB7082796.1"/>
    <property type="molecule type" value="Genomic_DNA"/>
</dbReference>
<evidence type="ECO:0000313" key="1">
    <source>
        <dbReference type="EMBL" id="MDB7082796.1"/>
    </source>
</evidence>
<protein>
    <submittedName>
        <fullName evidence="1">Uncharacterized protein</fullName>
    </submittedName>
</protein>
<proteinExistence type="predicted"/>
<name>A0AB35IEQ4_9FIRM</name>
<comment type="caution">
    <text evidence="1">The sequence shown here is derived from an EMBL/GenBank/DDBJ whole genome shotgun (WGS) entry which is preliminary data.</text>
</comment>
<dbReference type="RefSeq" id="WP_272018679.1">
    <property type="nucleotide sequence ID" value="NZ_JAQLKE010000003.1"/>
</dbReference>
<reference evidence="1" key="1">
    <citation type="submission" date="2023-01" db="EMBL/GenBank/DDBJ databases">
        <title>Human gut microbiome strain richness.</title>
        <authorList>
            <person name="Chen-Liaw A."/>
        </authorList>
    </citation>
    <scope>NUCLEOTIDE SEQUENCE</scope>
    <source>
        <strain evidence="1">1001217st2_G6_1001217B_191108</strain>
    </source>
</reference>
<evidence type="ECO:0000313" key="2">
    <source>
        <dbReference type="Proteomes" id="UP001211987"/>
    </source>
</evidence>
<gene>
    <name evidence="1" type="ORF">PM738_03205</name>
</gene>
<dbReference type="Proteomes" id="UP001211987">
    <property type="component" value="Unassembled WGS sequence"/>
</dbReference>
<organism evidence="1 2">
    <name type="scientific">Thomasclavelia ramosa</name>
    <dbReference type="NCBI Taxonomy" id="1547"/>
    <lineage>
        <taxon>Bacteria</taxon>
        <taxon>Bacillati</taxon>
        <taxon>Bacillota</taxon>
        <taxon>Erysipelotrichia</taxon>
        <taxon>Erysipelotrichales</taxon>
        <taxon>Coprobacillaceae</taxon>
        <taxon>Thomasclavelia</taxon>
    </lineage>
</organism>
<accession>A0AB35IEQ4</accession>